<comment type="subcellular location">
    <subcellularLocation>
        <location evidence="1">Cell envelope</location>
    </subcellularLocation>
    <subcellularLocation>
        <location evidence="2">Cell outer membrane</location>
    </subcellularLocation>
    <subcellularLocation>
        <location evidence="3">Secreted</location>
    </subcellularLocation>
</comment>
<keyword evidence="5" id="KW-0732">Signal</keyword>
<dbReference type="Pfam" id="PF02415">
    <property type="entry name" value="Chlam_PMP"/>
    <property type="match status" value="3"/>
</dbReference>
<protein>
    <submittedName>
        <fullName evidence="8">Uncharacterized protein</fullName>
    </submittedName>
</protein>
<accession>A0A382YFB7</accession>
<evidence type="ECO:0000256" key="1">
    <source>
        <dbReference type="ARBA" id="ARBA00004196"/>
    </source>
</evidence>
<dbReference type="NCBIfam" id="TIGR01376">
    <property type="entry name" value="POMP_repeat"/>
    <property type="match status" value="1"/>
</dbReference>
<dbReference type="SUPFAM" id="SSF51126">
    <property type="entry name" value="Pectin lyase-like"/>
    <property type="match status" value="1"/>
</dbReference>
<evidence type="ECO:0000256" key="3">
    <source>
        <dbReference type="ARBA" id="ARBA00004613"/>
    </source>
</evidence>
<dbReference type="SMART" id="SM00710">
    <property type="entry name" value="PbH1"/>
    <property type="match status" value="5"/>
</dbReference>
<gene>
    <name evidence="8" type="ORF">METZ01_LOCUS434654</name>
</gene>
<dbReference type="AlphaFoldDB" id="A0A382YFB7"/>
<dbReference type="PANTHER" id="PTHR11319">
    <property type="entry name" value="G PROTEIN-COUPLED RECEPTOR-RELATED"/>
    <property type="match status" value="1"/>
</dbReference>
<dbReference type="EMBL" id="UINC01175264">
    <property type="protein sequence ID" value="SVD81800.1"/>
    <property type="molecule type" value="Genomic_DNA"/>
</dbReference>
<name>A0A382YFB7_9ZZZZ</name>
<feature type="non-terminal residue" evidence="8">
    <location>
        <position position="1"/>
    </location>
</feature>
<sequence length="264" mass="27775">QSGGGMSLTYSNPTLTDVTFSGNTAGYKGGGMFLFNTSNPNLTGVTFSGNSAPYGGGMYLDDSSPTLTDVTFDDNMADDDGGGIFINDVSELIVENTIFSGNTSNSDGGAIYSNNSNVDINMCLFYNNTSHWGGAVGIRNAQFNITNCTFSNNIASTSGGGDAITIFHGGSLEIRNSILWNLHEGPEIDLQVEESESISSLNINYCLIQNLISGIEDNTETGNINIGDFNIDSDPLFCDTDNGDFTVRSDSPVLGAGQDGTDMG</sequence>
<evidence type="ECO:0000256" key="6">
    <source>
        <dbReference type="ARBA" id="ARBA00023136"/>
    </source>
</evidence>
<proteinExistence type="predicted"/>
<dbReference type="InterPro" id="IPR006626">
    <property type="entry name" value="PbH1"/>
</dbReference>
<keyword evidence="4" id="KW-0964">Secreted</keyword>
<reference evidence="8" key="1">
    <citation type="submission" date="2018-05" db="EMBL/GenBank/DDBJ databases">
        <authorList>
            <person name="Lanie J.A."/>
            <person name="Ng W.-L."/>
            <person name="Kazmierczak K.M."/>
            <person name="Andrzejewski T.M."/>
            <person name="Davidsen T.M."/>
            <person name="Wayne K.J."/>
            <person name="Tettelin H."/>
            <person name="Glass J.I."/>
            <person name="Rusch D."/>
            <person name="Podicherti R."/>
            <person name="Tsui H.-C.T."/>
            <person name="Winkler M.E."/>
        </authorList>
    </citation>
    <scope>NUCLEOTIDE SEQUENCE</scope>
</reference>
<dbReference type="GO" id="GO:0009279">
    <property type="term" value="C:cell outer membrane"/>
    <property type="evidence" value="ECO:0007669"/>
    <property type="project" value="UniProtKB-SubCell"/>
</dbReference>
<evidence type="ECO:0000256" key="5">
    <source>
        <dbReference type="ARBA" id="ARBA00022729"/>
    </source>
</evidence>
<dbReference type="InterPro" id="IPR003368">
    <property type="entry name" value="POMP_repeat"/>
</dbReference>
<dbReference type="GO" id="GO:0005576">
    <property type="term" value="C:extracellular region"/>
    <property type="evidence" value="ECO:0007669"/>
    <property type="project" value="UniProtKB-SubCell"/>
</dbReference>
<organism evidence="8">
    <name type="scientific">marine metagenome</name>
    <dbReference type="NCBI Taxonomy" id="408172"/>
    <lineage>
        <taxon>unclassified sequences</taxon>
        <taxon>metagenomes</taxon>
        <taxon>ecological metagenomes</taxon>
    </lineage>
</organism>
<dbReference type="PANTHER" id="PTHR11319:SF35">
    <property type="entry name" value="OUTER MEMBRANE PROTEIN PMPC-RELATED"/>
    <property type="match status" value="1"/>
</dbReference>
<evidence type="ECO:0000313" key="8">
    <source>
        <dbReference type="EMBL" id="SVD81800.1"/>
    </source>
</evidence>
<keyword evidence="7" id="KW-0998">Cell outer membrane</keyword>
<evidence type="ECO:0000256" key="2">
    <source>
        <dbReference type="ARBA" id="ARBA00004442"/>
    </source>
</evidence>
<keyword evidence="6" id="KW-0472">Membrane</keyword>
<evidence type="ECO:0000256" key="7">
    <source>
        <dbReference type="ARBA" id="ARBA00023237"/>
    </source>
</evidence>
<evidence type="ECO:0000256" key="4">
    <source>
        <dbReference type="ARBA" id="ARBA00022525"/>
    </source>
</evidence>
<dbReference type="InterPro" id="IPR011050">
    <property type="entry name" value="Pectin_lyase_fold/virulence"/>
</dbReference>
<feature type="non-terminal residue" evidence="8">
    <location>
        <position position="264"/>
    </location>
</feature>